<protein>
    <recommendedName>
        <fullName evidence="4">Integral membrane protein</fullName>
    </recommendedName>
</protein>
<feature type="transmembrane region" description="Helical" evidence="1">
    <location>
        <begin position="23"/>
        <end position="43"/>
    </location>
</feature>
<keyword evidence="3" id="KW-1185">Reference proteome</keyword>
<evidence type="ECO:0000313" key="3">
    <source>
        <dbReference type="Proteomes" id="UP001227317"/>
    </source>
</evidence>
<feature type="transmembrane region" description="Helical" evidence="1">
    <location>
        <begin position="55"/>
        <end position="74"/>
    </location>
</feature>
<proteinExistence type="predicted"/>
<dbReference type="Proteomes" id="UP001227317">
    <property type="component" value="Unassembled WGS sequence"/>
</dbReference>
<dbReference type="RefSeq" id="WP_306703260.1">
    <property type="nucleotide sequence ID" value="NZ_JAUJFI010000002.1"/>
</dbReference>
<dbReference type="EMBL" id="JAUJFI010000002">
    <property type="protein sequence ID" value="MDQ2101267.1"/>
    <property type="molecule type" value="Genomic_DNA"/>
</dbReference>
<keyword evidence="1" id="KW-0812">Transmembrane</keyword>
<keyword evidence="1" id="KW-0472">Membrane</keyword>
<evidence type="ECO:0000256" key="1">
    <source>
        <dbReference type="SAM" id="Phobius"/>
    </source>
</evidence>
<evidence type="ECO:0008006" key="4">
    <source>
        <dbReference type="Google" id="ProtNLM"/>
    </source>
</evidence>
<name>A0ABU0WB00_9PROT</name>
<organism evidence="2 3">
    <name type="scientific">Azospirillum isscasi</name>
    <dbReference type="NCBI Taxonomy" id="3053926"/>
    <lineage>
        <taxon>Bacteria</taxon>
        <taxon>Pseudomonadati</taxon>
        <taxon>Pseudomonadota</taxon>
        <taxon>Alphaproteobacteria</taxon>
        <taxon>Rhodospirillales</taxon>
        <taxon>Azospirillaceae</taxon>
        <taxon>Azospirillum</taxon>
    </lineage>
</organism>
<evidence type="ECO:0000313" key="2">
    <source>
        <dbReference type="EMBL" id="MDQ2101267.1"/>
    </source>
</evidence>
<feature type="transmembrane region" description="Helical" evidence="1">
    <location>
        <begin position="112"/>
        <end position="132"/>
    </location>
</feature>
<comment type="caution">
    <text evidence="2">The sequence shown here is derived from an EMBL/GenBank/DDBJ whole genome shotgun (WGS) entry which is preliminary data.</text>
</comment>
<sequence>MPIPPHTGQHAPDAPPPNPVRTLALGALAGLAILKAVMLAGQFTQTEPYPPLQFAPLFASSLALSALCAALMLVRSRWFALPTAAVILESLLSFGPHKLYPGPPPVFAQTVAVYPAIAVGSVLIGVLAAASWKLYRPTARGRSHGSPA</sequence>
<accession>A0ABU0WB00</accession>
<keyword evidence="1" id="KW-1133">Transmembrane helix</keyword>
<reference evidence="2 3" key="1">
    <citation type="submission" date="2023-06" db="EMBL/GenBank/DDBJ databases">
        <title>Azospirillum isscasensis sp.nov, a bacterium isolated from rhizosphere soil of rice.</title>
        <authorList>
            <person name="Wang H."/>
        </authorList>
    </citation>
    <scope>NUCLEOTIDE SEQUENCE [LARGE SCALE GENOMIC DNA]</scope>
    <source>
        <strain evidence="2 3">C340-1</strain>
    </source>
</reference>
<gene>
    <name evidence="2" type="ORF">QSG27_00995</name>
</gene>